<evidence type="ECO:0000313" key="3">
    <source>
        <dbReference type="Proteomes" id="UP000255326"/>
    </source>
</evidence>
<keyword evidence="2" id="KW-0489">Methyltransferase</keyword>
<proteinExistence type="predicted"/>
<accession>A0A370G0D4</accession>
<gene>
    <name evidence="2" type="ORF">DFR59_1263</name>
</gene>
<dbReference type="Pfam" id="PF13649">
    <property type="entry name" value="Methyltransf_25"/>
    <property type="match status" value="1"/>
</dbReference>
<dbReference type="OrthoDB" id="9810615at2"/>
<name>A0A370G0D4_9BACI</name>
<dbReference type="RefSeq" id="WP_114747305.1">
    <property type="nucleotide sequence ID" value="NZ_QQAY01000026.1"/>
</dbReference>
<evidence type="ECO:0000313" key="2">
    <source>
        <dbReference type="EMBL" id="RDI36680.1"/>
    </source>
</evidence>
<dbReference type="InterPro" id="IPR029063">
    <property type="entry name" value="SAM-dependent_MTases_sf"/>
</dbReference>
<keyword evidence="3" id="KW-1185">Reference proteome</keyword>
<dbReference type="GO" id="GO:0008168">
    <property type="term" value="F:methyltransferase activity"/>
    <property type="evidence" value="ECO:0007669"/>
    <property type="project" value="UniProtKB-KW"/>
</dbReference>
<dbReference type="Gene3D" id="3.40.50.150">
    <property type="entry name" value="Vaccinia Virus protein VP39"/>
    <property type="match status" value="1"/>
</dbReference>
<comment type="caution">
    <text evidence="2">The sequence shown here is derived from an EMBL/GenBank/DDBJ whole genome shotgun (WGS) entry which is preliminary data.</text>
</comment>
<keyword evidence="2" id="KW-0808">Transferase</keyword>
<dbReference type="Proteomes" id="UP000255326">
    <property type="component" value="Unassembled WGS sequence"/>
</dbReference>
<dbReference type="CDD" id="cd02440">
    <property type="entry name" value="AdoMet_MTases"/>
    <property type="match status" value="1"/>
</dbReference>
<dbReference type="InterPro" id="IPR041698">
    <property type="entry name" value="Methyltransf_25"/>
</dbReference>
<dbReference type="SUPFAM" id="SSF53335">
    <property type="entry name" value="S-adenosyl-L-methionine-dependent methyltransferases"/>
    <property type="match status" value="1"/>
</dbReference>
<dbReference type="AlphaFoldDB" id="A0A370G0D4"/>
<feature type="domain" description="Methyltransferase" evidence="1">
    <location>
        <begin position="41"/>
        <end position="140"/>
    </location>
</feature>
<evidence type="ECO:0000259" key="1">
    <source>
        <dbReference type="Pfam" id="PF13649"/>
    </source>
</evidence>
<organism evidence="2 3">
    <name type="scientific">Falsibacillus pallidus</name>
    <dbReference type="NCBI Taxonomy" id="493781"/>
    <lineage>
        <taxon>Bacteria</taxon>
        <taxon>Bacillati</taxon>
        <taxon>Bacillota</taxon>
        <taxon>Bacilli</taxon>
        <taxon>Bacillales</taxon>
        <taxon>Bacillaceae</taxon>
        <taxon>Falsibacillus</taxon>
    </lineage>
</organism>
<reference evidence="2 3" key="1">
    <citation type="submission" date="2018-07" db="EMBL/GenBank/DDBJ databases">
        <title>Genomic Encyclopedia of Type Strains, Phase IV (KMG-IV): sequencing the most valuable type-strain genomes for metagenomic binning, comparative biology and taxonomic classification.</title>
        <authorList>
            <person name="Goeker M."/>
        </authorList>
    </citation>
    <scope>NUCLEOTIDE SEQUENCE [LARGE SCALE GENOMIC DNA]</scope>
    <source>
        <strain evidence="2 3">DSM 25281</strain>
    </source>
</reference>
<dbReference type="GO" id="GO:0032259">
    <property type="term" value="P:methylation"/>
    <property type="evidence" value="ECO:0007669"/>
    <property type="project" value="UniProtKB-KW"/>
</dbReference>
<dbReference type="EMBL" id="QQAY01000026">
    <property type="protein sequence ID" value="RDI36680.1"/>
    <property type="molecule type" value="Genomic_DNA"/>
</dbReference>
<sequence>MNTIISYYNQFDEWGRLDREPIEFQVNWHFIKKYLPTSGEVLDNGAGPGKYSIKLAQDGYQMTLSDLTPSLVDKAKQKAEEFQLLNNFSGFHSLDARWLEPLKSETFDASLMLGPMYHLQEESDRKAAISELHRVTKKNGLVFVAFMPRIKHIFNSLMRPDVWPPNNEMDVINHFAETGVFNHQDEGRFTGAYYFNIDEIEPFMEENGFETLELIGSNIASILTQDELNYWKEKGEYDKLIQLLIEQAGNPYTLGVSSHLLYIGRKK</sequence>
<protein>
    <submittedName>
        <fullName evidence="2">Methyltransferase family protein</fullName>
    </submittedName>
</protein>